<evidence type="ECO:0000313" key="3">
    <source>
        <dbReference type="Proteomes" id="UP001311232"/>
    </source>
</evidence>
<evidence type="ECO:0000256" key="1">
    <source>
        <dbReference type="SAM" id="Phobius"/>
    </source>
</evidence>
<keyword evidence="1" id="KW-0812">Transmembrane</keyword>
<accession>A0AAV9RWD8</accession>
<dbReference type="Proteomes" id="UP001311232">
    <property type="component" value="Unassembled WGS sequence"/>
</dbReference>
<keyword evidence="3" id="KW-1185">Reference proteome</keyword>
<proteinExistence type="predicted"/>
<feature type="transmembrane region" description="Helical" evidence="1">
    <location>
        <begin position="7"/>
        <end position="29"/>
    </location>
</feature>
<organism evidence="2 3">
    <name type="scientific">Crenichthys baileyi</name>
    <name type="common">White River springfish</name>
    <dbReference type="NCBI Taxonomy" id="28760"/>
    <lineage>
        <taxon>Eukaryota</taxon>
        <taxon>Metazoa</taxon>
        <taxon>Chordata</taxon>
        <taxon>Craniata</taxon>
        <taxon>Vertebrata</taxon>
        <taxon>Euteleostomi</taxon>
        <taxon>Actinopterygii</taxon>
        <taxon>Neopterygii</taxon>
        <taxon>Teleostei</taxon>
        <taxon>Neoteleostei</taxon>
        <taxon>Acanthomorphata</taxon>
        <taxon>Ovalentaria</taxon>
        <taxon>Atherinomorphae</taxon>
        <taxon>Cyprinodontiformes</taxon>
        <taxon>Goodeidae</taxon>
        <taxon>Crenichthys</taxon>
    </lineage>
</organism>
<dbReference type="AlphaFoldDB" id="A0AAV9RWD8"/>
<sequence length="133" mass="14604">MKPPSVSVLLGVAVLLLIGLVVLTGISYLPPFPLTGLHFHLMIFLPYFLSTILLLTITDGAEAGNPVIVTMEISEEIRGDQGRSGEIRGDQRRSGEIRNQLKTMMILVLVTSLCTGSDSWTELLQLPELQLHH</sequence>
<reference evidence="2 3" key="1">
    <citation type="submission" date="2021-06" db="EMBL/GenBank/DDBJ databases">
        <authorList>
            <person name="Palmer J.M."/>
        </authorList>
    </citation>
    <scope>NUCLEOTIDE SEQUENCE [LARGE SCALE GENOMIC DNA]</scope>
    <source>
        <strain evidence="2 3">MEX-2019</strain>
        <tissue evidence="2">Muscle</tissue>
    </source>
</reference>
<name>A0AAV9RWD8_9TELE</name>
<dbReference type="EMBL" id="JAHHUM010001241">
    <property type="protein sequence ID" value="KAK5613195.1"/>
    <property type="molecule type" value="Genomic_DNA"/>
</dbReference>
<protein>
    <submittedName>
        <fullName evidence="2">Uncharacterized protein</fullName>
    </submittedName>
</protein>
<keyword evidence="1" id="KW-0472">Membrane</keyword>
<comment type="caution">
    <text evidence="2">The sequence shown here is derived from an EMBL/GenBank/DDBJ whole genome shotgun (WGS) entry which is preliminary data.</text>
</comment>
<feature type="transmembrane region" description="Helical" evidence="1">
    <location>
        <begin position="35"/>
        <end position="55"/>
    </location>
</feature>
<gene>
    <name evidence="2" type="ORF">CRENBAI_026431</name>
</gene>
<evidence type="ECO:0000313" key="2">
    <source>
        <dbReference type="EMBL" id="KAK5613195.1"/>
    </source>
</evidence>
<keyword evidence="1" id="KW-1133">Transmembrane helix</keyword>